<dbReference type="SUPFAM" id="SSF49785">
    <property type="entry name" value="Galactose-binding domain-like"/>
    <property type="match status" value="1"/>
</dbReference>
<dbReference type="PANTHER" id="PTHR12175:SF1">
    <property type="entry name" value="PITH DOMAIN-CONTAINING PROTEIN 1"/>
    <property type="match status" value="1"/>
</dbReference>
<organism evidence="4 5">
    <name type="scientific">Blastomyces parvus</name>
    <dbReference type="NCBI Taxonomy" id="2060905"/>
    <lineage>
        <taxon>Eukaryota</taxon>
        <taxon>Fungi</taxon>
        <taxon>Dikarya</taxon>
        <taxon>Ascomycota</taxon>
        <taxon>Pezizomycotina</taxon>
        <taxon>Eurotiomycetes</taxon>
        <taxon>Eurotiomycetidae</taxon>
        <taxon>Onygenales</taxon>
        <taxon>Ajellomycetaceae</taxon>
        <taxon>Blastomyces</taxon>
    </lineage>
</organism>
<evidence type="ECO:0000256" key="1">
    <source>
        <dbReference type="ARBA" id="ARBA00025788"/>
    </source>
</evidence>
<dbReference type="PROSITE" id="PS51532">
    <property type="entry name" value="PITH"/>
    <property type="match status" value="1"/>
</dbReference>
<name>A0A2B7XB26_9EURO</name>
<evidence type="ECO:0000259" key="3">
    <source>
        <dbReference type="PROSITE" id="PS51532"/>
    </source>
</evidence>
<dbReference type="Gene3D" id="2.60.120.470">
    <property type="entry name" value="PITH domain"/>
    <property type="match status" value="1"/>
</dbReference>
<dbReference type="InterPro" id="IPR008979">
    <property type="entry name" value="Galactose-bd-like_sf"/>
</dbReference>
<dbReference type="InterPro" id="IPR045099">
    <property type="entry name" value="PITH1-like"/>
</dbReference>
<dbReference type="GO" id="GO:0005634">
    <property type="term" value="C:nucleus"/>
    <property type="evidence" value="ECO:0007669"/>
    <property type="project" value="TreeGrafter"/>
</dbReference>
<evidence type="ECO:0000313" key="4">
    <source>
        <dbReference type="EMBL" id="PGH06185.1"/>
    </source>
</evidence>
<dbReference type="EMBL" id="PDNC01000024">
    <property type="protein sequence ID" value="PGH06185.1"/>
    <property type="molecule type" value="Genomic_DNA"/>
</dbReference>
<feature type="region of interest" description="Disordered" evidence="2">
    <location>
        <begin position="1"/>
        <end position="32"/>
    </location>
</feature>
<feature type="domain" description="PITH" evidence="3">
    <location>
        <begin position="29"/>
        <end position="210"/>
    </location>
</feature>
<reference evidence="4 5" key="1">
    <citation type="submission" date="2017-10" db="EMBL/GenBank/DDBJ databases">
        <title>Comparative genomics in systemic dimorphic fungi from Ajellomycetaceae.</title>
        <authorList>
            <person name="Munoz J.F."/>
            <person name="Mcewen J.G."/>
            <person name="Clay O.K."/>
            <person name="Cuomo C.A."/>
        </authorList>
    </citation>
    <scope>NUCLEOTIDE SEQUENCE [LARGE SCALE GENOMIC DNA]</scope>
    <source>
        <strain evidence="4 5">UAMH130</strain>
    </source>
</reference>
<dbReference type="OrthoDB" id="2635at2759"/>
<dbReference type="AlphaFoldDB" id="A0A2B7XB26"/>
<feature type="compositionally biased region" description="Basic and acidic residues" evidence="2">
    <location>
        <begin position="8"/>
        <end position="30"/>
    </location>
</feature>
<dbReference type="InterPro" id="IPR010400">
    <property type="entry name" value="PITH_dom"/>
</dbReference>
<protein>
    <recommendedName>
        <fullName evidence="3">PITH domain-containing protein</fullName>
    </recommendedName>
</protein>
<evidence type="ECO:0000313" key="5">
    <source>
        <dbReference type="Proteomes" id="UP000224080"/>
    </source>
</evidence>
<sequence>MSHHHHHHDDGHSHGHGHGHDDHHDHDHSSDITPALQSNLYQQIDFDGIITLNERESKSGAAIVKKTWAQRLDEKPELESDVDEQLLMYIPFTGQTKLHSVLLHSAPTPSAPKTIKLFRNRPDLDFSTAADLTPTQTLSVPQTLTGPSSDVIEIPLNRAQFNTTTSITLFFEDNWSDGEEEVTRVSYIGFKGQHMALNREPVTFLYEAAANPRDHVVIQGVQGVGRTIGPGR</sequence>
<dbReference type="Proteomes" id="UP000224080">
    <property type="component" value="Unassembled WGS sequence"/>
</dbReference>
<dbReference type="STRING" id="2060905.A0A2B7XB26"/>
<dbReference type="Pfam" id="PF06201">
    <property type="entry name" value="PITH"/>
    <property type="match status" value="1"/>
</dbReference>
<evidence type="ECO:0000256" key="2">
    <source>
        <dbReference type="SAM" id="MobiDB-lite"/>
    </source>
</evidence>
<comment type="similarity">
    <text evidence="1">Belongs to the PITHD1 family.</text>
</comment>
<keyword evidence="5" id="KW-1185">Reference proteome</keyword>
<dbReference type="PANTHER" id="PTHR12175">
    <property type="entry name" value="AD039 HT014 THIOREDOXIN FAMILY TRP26"/>
    <property type="match status" value="1"/>
</dbReference>
<dbReference type="GO" id="GO:0005737">
    <property type="term" value="C:cytoplasm"/>
    <property type="evidence" value="ECO:0007669"/>
    <property type="project" value="UniProtKB-ARBA"/>
</dbReference>
<dbReference type="FunFam" id="2.60.120.470:FF:000003">
    <property type="entry name" value="DUF1000 domain protein (AFU_orthologue AFUA_1G09230)"/>
    <property type="match status" value="1"/>
</dbReference>
<gene>
    <name evidence="4" type="ORF">GX51_02573</name>
</gene>
<dbReference type="InterPro" id="IPR037047">
    <property type="entry name" value="PITH_dom_sf"/>
</dbReference>
<accession>A0A2B7XB26</accession>
<comment type="caution">
    <text evidence="4">The sequence shown here is derived from an EMBL/GenBank/DDBJ whole genome shotgun (WGS) entry which is preliminary data.</text>
</comment>
<proteinExistence type="inferred from homology"/>